<dbReference type="Pfam" id="PF13349">
    <property type="entry name" value="DUF4097"/>
    <property type="match status" value="1"/>
</dbReference>
<feature type="domain" description="DUF4097" evidence="1">
    <location>
        <begin position="183"/>
        <end position="324"/>
    </location>
</feature>
<evidence type="ECO:0000313" key="2">
    <source>
        <dbReference type="EMBL" id="SOY29556.1"/>
    </source>
</evidence>
<reference evidence="2 3" key="1">
    <citation type="submission" date="2018-01" db="EMBL/GenBank/DDBJ databases">
        <authorList>
            <person name="Gaut B.S."/>
            <person name="Morton B.R."/>
            <person name="Clegg M.T."/>
            <person name="Duvall M.R."/>
        </authorList>
    </citation>
    <scope>NUCLEOTIDE SEQUENCE [LARGE SCALE GENOMIC DNA]</scope>
    <source>
        <strain evidence="2">GP69</strain>
    </source>
</reference>
<dbReference type="EMBL" id="OFSM01000010">
    <property type="protein sequence ID" value="SOY29556.1"/>
    <property type="molecule type" value="Genomic_DNA"/>
</dbReference>
<dbReference type="AlphaFoldDB" id="A0A2K4ZGJ1"/>
<protein>
    <recommendedName>
        <fullName evidence="1">DUF4097 domain-containing protein</fullName>
    </recommendedName>
</protein>
<dbReference type="OrthoDB" id="1654962at2"/>
<name>A0A2K4ZGJ1_9FIRM</name>
<gene>
    <name evidence="2" type="ORF">AMURIS_02277</name>
</gene>
<sequence>MKKFMKHCAILAFVFAVAGCILGLIGSTVAGGTAVAQALENATGGRFHLGSGRWWNWHWIEKEEAIDDISDIIGGGTVDYDINDASMFDGDYSIMNGNVDRYCPGTDIRNLEIEVGGCQLETRSSGDDSIYLEVENAHKFQGYVSEGTLYIRATAGSALNWTDIGKRKIMLYLPDGFYFDEADIEVGAGELRLDDLYTDKAKLEVGAGLIVLERAQVQDLEVSVGAGGVQLNDMLITELNAEIGMGEFLAEGILNGDADVSCSMGNIEMTLEGSEEEFNYKLEGSMGNISVGQDSFSGFSSERNIDNHADKEMEIECSMGNITIDFRH</sequence>
<keyword evidence="3" id="KW-1185">Reference proteome</keyword>
<accession>A0A2K4ZGJ1</accession>
<dbReference type="RefSeq" id="WP_103239649.1">
    <property type="nucleotide sequence ID" value="NZ_CANRXC010000034.1"/>
</dbReference>
<organism evidence="2 3">
    <name type="scientific">Acetatifactor muris</name>
    <dbReference type="NCBI Taxonomy" id="879566"/>
    <lineage>
        <taxon>Bacteria</taxon>
        <taxon>Bacillati</taxon>
        <taxon>Bacillota</taxon>
        <taxon>Clostridia</taxon>
        <taxon>Lachnospirales</taxon>
        <taxon>Lachnospiraceae</taxon>
        <taxon>Acetatifactor</taxon>
    </lineage>
</organism>
<proteinExistence type="predicted"/>
<evidence type="ECO:0000313" key="3">
    <source>
        <dbReference type="Proteomes" id="UP000236311"/>
    </source>
</evidence>
<dbReference type="Proteomes" id="UP000236311">
    <property type="component" value="Unassembled WGS sequence"/>
</dbReference>
<evidence type="ECO:0000259" key="1">
    <source>
        <dbReference type="Pfam" id="PF13349"/>
    </source>
</evidence>
<dbReference type="PROSITE" id="PS51257">
    <property type="entry name" value="PROKAR_LIPOPROTEIN"/>
    <property type="match status" value="1"/>
</dbReference>
<dbReference type="InterPro" id="IPR025164">
    <property type="entry name" value="Toastrack_DUF4097"/>
</dbReference>